<dbReference type="EMBL" id="QGMG01000860">
    <property type="protein sequence ID" value="TVY51272.1"/>
    <property type="molecule type" value="Genomic_DNA"/>
</dbReference>
<name>A0A7D8YM46_9HELO</name>
<dbReference type="Proteomes" id="UP000481288">
    <property type="component" value="Unassembled WGS sequence"/>
</dbReference>
<proteinExistence type="predicted"/>
<gene>
    <name evidence="1" type="ORF">LCER1_G006002</name>
</gene>
<keyword evidence="2" id="KW-1185">Reference proteome</keyword>
<sequence>MASPKKPTSPPPIVFTTRVIKPDVLLEVLGQDFHVMSPALKMHSVFFAAFLDSSNKASATPANPKFNYHWGTTIDKDGSWGLESNEKHKLKGDAQLQIESFRILMCAIHSTPFTIAIDGIEVLETTTTLADYYRALPILSIAVSAVLFSRPDFLFEIPKHCVRLLSISAQLRNAVLFHECLLHACGPWTEPRYLTLPEGKIRAACETAYGKMCIKTYKAQNQLLESIPNHDEVGRTMVALVSKCMDGPRIVIPYYYRTLIVELGYIPKVTFAIVPLMRNALVLEWFPSHPGVGGREGLEYKDFFFCLERDDVELPWDVTQVDW</sequence>
<comment type="caution">
    <text evidence="1">The sequence shown here is derived from an EMBL/GenBank/DDBJ whole genome shotgun (WGS) entry which is preliminary data.</text>
</comment>
<evidence type="ECO:0008006" key="3">
    <source>
        <dbReference type="Google" id="ProtNLM"/>
    </source>
</evidence>
<accession>A0A7D8YM46</accession>
<dbReference type="AlphaFoldDB" id="A0A7D8YM46"/>
<reference evidence="1 2" key="1">
    <citation type="submission" date="2018-05" db="EMBL/GenBank/DDBJ databases">
        <title>Whole genome sequencing for identification of molecular markers to develop diagnostic detection tools for the regulated plant pathogen Lachnellula willkommii.</title>
        <authorList>
            <person name="Giroux E."/>
            <person name="Bilodeau G."/>
        </authorList>
    </citation>
    <scope>NUCLEOTIDE SEQUENCE [LARGE SCALE GENOMIC DNA]</scope>
    <source>
        <strain evidence="1 2">CBS 625.97</strain>
    </source>
</reference>
<evidence type="ECO:0000313" key="1">
    <source>
        <dbReference type="EMBL" id="TVY51272.1"/>
    </source>
</evidence>
<protein>
    <recommendedName>
        <fullName evidence="3">BTB domain-containing protein</fullName>
    </recommendedName>
</protein>
<evidence type="ECO:0000313" key="2">
    <source>
        <dbReference type="Proteomes" id="UP000481288"/>
    </source>
</evidence>
<dbReference type="OrthoDB" id="2129688at2759"/>
<organism evidence="1 2">
    <name type="scientific">Lachnellula cervina</name>
    <dbReference type="NCBI Taxonomy" id="1316786"/>
    <lineage>
        <taxon>Eukaryota</taxon>
        <taxon>Fungi</taxon>
        <taxon>Dikarya</taxon>
        <taxon>Ascomycota</taxon>
        <taxon>Pezizomycotina</taxon>
        <taxon>Leotiomycetes</taxon>
        <taxon>Helotiales</taxon>
        <taxon>Lachnaceae</taxon>
        <taxon>Lachnellula</taxon>
    </lineage>
</organism>